<feature type="compositionally biased region" description="Acidic residues" evidence="1">
    <location>
        <begin position="710"/>
        <end position="719"/>
    </location>
</feature>
<feature type="signal peptide" evidence="2">
    <location>
        <begin position="1"/>
        <end position="36"/>
    </location>
</feature>
<protein>
    <recommendedName>
        <fullName evidence="5">Ig-like domain-containing protein</fullName>
    </recommendedName>
</protein>
<evidence type="ECO:0000256" key="1">
    <source>
        <dbReference type="SAM" id="MobiDB-lite"/>
    </source>
</evidence>
<name>A0A4Q7U5J1_9MICO</name>
<evidence type="ECO:0000313" key="3">
    <source>
        <dbReference type="EMBL" id="RZT68874.1"/>
    </source>
</evidence>
<proteinExistence type="predicted"/>
<dbReference type="OrthoDB" id="4983783at2"/>
<dbReference type="RefSeq" id="WP_130452807.1">
    <property type="nucleotide sequence ID" value="NZ_QYAG01000005.1"/>
</dbReference>
<feature type="region of interest" description="Disordered" evidence="1">
    <location>
        <begin position="53"/>
        <end position="75"/>
    </location>
</feature>
<gene>
    <name evidence="3" type="ORF">EV139_0605</name>
</gene>
<evidence type="ECO:0008006" key="5">
    <source>
        <dbReference type="Google" id="ProtNLM"/>
    </source>
</evidence>
<evidence type="ECO:0000313" key="4">
    <source>
        <dbReference type="Proteomes" id="UP000291832"/>
    </source>
</evidence>
<comment type="caution">
    <text evidence="3">The sequence shown here is derived from an EMBL/GenBank/DDBJ whole genome shotgun (WGS) entry which is preliminary data.</text>
</comment>
<evidence type="ECO:0000256" key="2">
    <source>
        <dbReference type="SAM" id="SignalP"/>
    </source>
</evidence>
<keyword evidence="2" id="KW-0732">Signal</keyword>
<dbReference type="EMBL" id="SHKI01000002">
    <property type="protein sequence ID" value="RZT68874.1"/>
    <property type="molecule type" value="Genomic_DNA"/>
</dbReference>
<keyword evidence="4" id="KW-1185">Reference proteome</keyword>
<reference evidence="3 4" key="1">
    <citation type="journal article" date="2015" name="Stand. Genomic Sci.">
        <title>Genomic Encyclopedia of Bacterial and Archaeal Type Strains, Phase III: the genomes of soil and plant-associated and newly described type strains.</title>
        <authorList>
            <person name="Whitman W.B."/>
            <person name="Woyke T."/>
            <person name="Klenk H.P."/>
            <person name="Zhou Y."/>
            <person name="Lilburn T.G."/>
            <person name="Beck B.J."/>
            <person name="De Vos P."/>
            <person name="Vandamme P."/>
            <person name="Eisen J.A."/>
            <person name="Garrity G."/>
            <person name="Hugenholtz P."/>
            <person name="Kyrpides N.C."/>
        </authorList>
    </citation>
    <scope>NUCLEOTIDE SEQUENCE [LARGE SCALE GENOMIC DNA]</scope>
    <source>
        <strain evidence="3 4">RF6</strain>
    </source>
</reference>
<dbReference type="Proteomes" id="UP000291832">
    <property type="component" value="Unassembled WGS sequence"/>
</dbReference>
<sequence length="1040" mass="108651">MIRNRTSGPARRATSLIAGVTTAALALLIAPSPAFAMPADALENASTITAASTPGFAPTPRSVPAVESTLGRGDALSTDPATRVAVAGLGSEQRAALVRVTVTQPDAAVTVFTGAADTAGTPVLAAAAGTTASATTLLPASAGNVSLWADQAVPVRVELLAAFSGSVDAPGSTIALESPATRADTGAGLGGSALTADPLWFGLTGEGGVPATQVRSVYVSLDVTLDAAAELEFGPEQRFPLPAGRSVVTTVVEPDARGGVLASLAGGASGALRADVLGWVPEAPSDLSRSNSTGSYVASTEVGEATAQLRAGAKATRLQLSDQEDIGYELALVSAQPSTRTTPAAETSTLEWAATPRGRAQGIAVDATAGAAPQLALVPVRSEHAQLTIRRGAADVRVFPLGGFLSEPVAQPTEEQPTVQITAPRDLDSVNISETGAFTLEGTVTAGSNSIDRIEISSPSAPGDGFIGTAELNYGSDEVTWSFTAAAPEDGDFDYIASVFDRGEPQRAAAEDRVTLTVSTADEDDTVVTHEAQVLNTDPARPDFVQLDEHRISFTTPPALEPGDIVLSDATPGTPEGFLGRVTAINLVDGAWLVDTSTVSLAELIYQADVDGTFEFTDGVGVEVEDLPAASGDGAELMTASYAVADEDGNFGPDIPADSFESAPGVGGTNAELFTGDDVDLELDPADYDVDPSQFELECRLPGADGQEPTGEEIGDDGEWLSPVAGTPVPSPADCAEAQQLRAELHRSWSFGVDANLLIAYENGKFNFRNQTGDDEEQQEQAKRSKLATKAAIAIQASGQVSVSLDIVLDVSFKFKWKVIPTGVNVNDFTVQFTTDLKAQAAAQIYFEMKYRFNFRQQIAAVGLPTVSFFVGPVPIVITNALKISVGVSAEMKAQAEVPLIGVSRTDQFGFRYSSELGLRRIKNDPKTVYPSPIFTPLGEATTLSLAGLVAVGPEVTYDSKIYGFAGPELTLFARAGVQGEAAAHPSDLRQIEAKVAVFADLGLIGEAKLKLIRWKILEFTVFNLNWRLTLFSKEWEFRI</sequence>
<feature type="chain" id="PRO_5020737214" description="Ig-like domain-containing protein" evidence="2">
    <location>
        <begin position="37"/>
        <end position="1040"/>
    </location>
</feature>
<accession>A0A4Q7U5J1</accession>
<feature type="region of interest" description="Disordered" evidence="1">
    <location>
        <begin position="703"/>
        <end position="731"/>
    </location>
</feature>
<dbReference type="AlphaFoldDB" id="A0A4Q7U5J1"/>
<organism evidence="3 4">
    <name type="scientific">Leucobacter luti</name>
    <dbReference type="NCBI Taxonomy" id="340320"/>
    <lineage>
        <taxon>Bacteria</taxon>
        <taxon>Bacillati</taxon>
        <taxon>Actinomycetota</taxon>
        <taxon>Actinomycetes</taxon>
        <taxon>Micrococcales</taxon>
        <taxon>Microbacteriaceae</taxon>
        <taxon>Leucobacter</taxon>
    </lineage>
</organism>